<evidence type="ECO:0000313" key="1">
    <source>
        <dbReference type="EMBL" id="GAJ01655.1"/>
    </source>
</evidence>
<dbReference type="AlphaFoldDB" id="X1V8P7"/>
<proteinExistence type="predicted"/>
<name>X1V8P7_9ZZZZ</name>
<accession>X1V8P7</accession>
<protein>
    <submittedName>
        <fullName evidence="1">Uncharacterized protein</fullName>
    </submittedName>
</protein>
<organism evidence="1">
    <name type="scientific">marine sediment metagenome</name>
    <dbReference type="NCBI Taxonomy" id="412755"/>
    <lineage>
        <taxon>unclassified sequences</taxon>
        <taxon>metagenomes</taxon>
        <taxon>ecological metagenomes</taxon>
    </lineage>
</organism>
<gene>
    <name evidence="1" type="ORF">S12H4_33927</name>
</gene>
<reference evidence="1" key="1">
    <citation type="journal article" date="2014" name="Front. Microbiol.">
        <title>High frequency of phylogenetically diverse reductive dehalogenase-homologous genes in deep subseafloor sedimentary metagenomes.</title>
        <authorList>
            <person name="Kawai M."/>
            <person name="Futagami T."/>
            <person name="Toyoda A."/>
            <person name="Takaki Y."/>
            <person name="Nishi S."/>
            <person name="Hori S."/>
            <person name="Arai W."/>
            <person name="Tsubouchi T."/>
            <person name="Morono Y."/>
            <person name="Uchiyama I."/>
            <person name="Ito T."/>
            <person name="Fujiyama A."/>
            <person name="Inagaki F."/>
            <person name="Takami H."/>
        </authorList>
    </citation>
    <scope>NUCLEOTIDE SEQUENCE</scope>
    <source>
        <strain evidence="1">Expedition CK06-06</strain>
    </source>
</reference>
<comment type="caution">
    <text evidence="1">The sequence shown here is derived from an EMBL/GenBank/DDBJ whole genome shotgun (WGS) entry which is preliminary data.</text>
</comment>
<sequence length="63" mass="7330">MTETIPSNQDLEKLRDCLRTVNYLKQAKSFDLITDEDYQKYIKLLNEKTHTIIDSLINSIVGV</sequence>
<dbReference type="EMBL" id="BARW01020037">
    <property type="protein sequence ID" value="GAJ01655.1"/>
    <property type="molecule type" value="Genomic_DNA"/>
</dbReference>